<evidence type="ECO:0000313" key="1">
    <source>
        <dbReference type="EMBL" id="KRX08242.1"/>
    </source>
</evidence>
<evidence type="ECO:0000313" key="2">
    <source>
        <dbReference type="Proteomes" id="UP000054937"/>
    </source>
</evidence>
<dbReference type="InterPro" id="IPR032675">
    <property type="entry name" value="LRR_dom_sf"/>
</dbReference>
<dbReference type="Gene3D" id="3.80.10.10">
    <property type="entry name" value="Ribonuclease Inhibitor"/>
    <property type="match status" value="1"/>
</dbReference>
<dbReference type="EMBL" id="LDAU01000067">
    <property type="protein sequence ID" value="KRX08242.1"/>
    <property type="molecule type" value="Genomic_DNA"/>
</dbReference>
<gene>
    <name evidence="1" type="ORF">PPERSA_01172</name>
</gene>
<keyword evidence="2" id="KW-1185">Reference proteome</keyword>
<protein>
    <submittedName>
        <fullName evidence="1">Uncharacterized protein</fullName>
    </submittedName>
</protein>
<name>A0A0V0R128_PSEPJ</name>
<dbReference type="AlphaFoldDB" id="A0A0V0R128"/>
<organism evidence="1 2">
    <name type="scientific">Pseudocohnilembus persalinus</name>
    <name type="common">Ciliate</name>
    <dbReference type="NCBI Taxonomy" id="266149"/>
    <lineage>
        <taxon>Eukaryota</taxon>
        <taxon>Sar</taxon>
        <taxon>Alveolata</taxon>
        <taxon>Ciliophora</taxon>
        <taxon>Intramacronucleata</taxon>
        <taxon>Oligohymenophorea</taxon>
        <taxon>Scuticociliatia</taxon>
        <taxon>Philasterida</taxon>
        <taxon>Pseudocohnilembidae</taxon>
        <taxon>Pseudocohnilembus</taxon>
    </lineage>
</organism>
<accession>A0A0V0R128</accession>
<dbReference type="Proteomes" id="UP000054937">
    <property type="component" value="Unassembled WGS sequence"/>
</dbReference>
<reference evidence="1 2" key="1">
    <citation type="journal article" date="2015" name="Sci. Rep.">
        <title>Genome of the facultative scuticociliatosis pathogen Pseudocohnilembus persalinus provides insight into its virulence through horizontal gene transfer.</title>
        <authorList>
            <person name="Xiong J."/>
            <person name="Wang G."/>
            <person name="Cheng J."/>
            <person name="Tian M."/>
            <person name="Pan X."/>
            <person name="Warren A."/>
            <person name="Jiang C."/>
            <person name="Yuan D."/>
            <person name="Miao W."/>
        </authorList>
    </citation>
    <scope>NUCLEOTIDE SEQUENCE [LARGE SCALE GENOMIC DNA]</scope>
    <source>
        <strain evidence="1">36N120E</strain>
    </source>
</reference>
<sequence length="172" mass="19926">MLITKKKQGCKGITNKGLDYFFQDLPSDLKEFDLNLIKSSIKLTDEAFDHLKQSLFINSVEKFSFAYSCDTMKNYSLYTHDVLLKISQCYMPCLKYLSLDLKDCISIKSDSLDIMAYELPSQLKHLQINIDNCEDINDENLNHFLKNIKPSLTGLTLFGRKSLYQLLQEEDK</sequence>
<comment type="caution">
    <text evidence="1">The sequence shown here is derived from an EMBL/GenBank/DDBJ whole genome shotgun (WGS) entry which is preliminary data.</text>
</comment>
<dbReference type="InParanoid" id="A0A0V0R128"/>
<proteinExistence type="predicted"/>